<feature type="domain" description="DUF1559" evidence="1">
    <location>
        <begin position="36"/>
        <end position="319"/>
    </location>
</feature>
<dbReference type="PANTHER" id="PTHR30093">
    <property type="entry name" value="GENERAL SECRETION PATHWAY PROTEIN G"/>
    <property type="match status" value="1"/>
</dbReference>
<evidence type="ECO:0000259" key="1">
    <source>
        <dbReference type="Pfam" id="PF07596"/>
    </source>
</evidence>
<dbReference type="NCBIfam" id="TIGR02532">
    <property type="entry name" value="IV_pilin_GFxxxE"/>
    <property type="match status" value="1"/>
</dbReference>
<protein>
    <recommendedName>
        <fullName evidence="1">DUF1559 domain-containing protein</fullName>
    </recommendedName>
</protein>
<dbReference type="Gene3D" id="3.30.700.10">
    <property type="entry name" value="Glycoprotein, Type 4 Pilin"/>
    <property type="match status" value="1"/>
</dbReference>
<dbReference type="NCBIfam" id="TIGR04294">
    <property type="entry name" value="pre_pil_HX9DG"/>
    <property type="match status" value="1"/>
</dbReference>
<organism evidence="2 3">
    <name type="scientific">Paludisphaera borealis</name>
    <dbReference type="NCBI Taxonomy" id="1387353"/>
    <lineage>
        <taxon>Bacteria</taxon>
        <taxon>Pseudomonadati</taxon>
        <taxon>Planctomycetota</taxon>
        <taxon>Planctomycetia</taxon>
        <taxon>Isosphaerales</taxon>
        <taxon>Isosphaeraceae</taxon>
        <taxon>Paludisphaera</taxon>
    </lineage>
</organism>
<dbReference type="PANTHER" id="PTHR30093:SF2">
    <property type="entry name" value="TYPE II SECRETION SYSTEM PROTEIN H"/>
    <property type="match status" value="1"/>
</dbReference>
<evidence type="ECO:0000313" key="3">
    <source>
        <dbReference type="Proteomes" id="UP000186309"/>
    </source>
</evidence>
<dbReference type="InterPro" id="IPR011453">
    <property type="entry name" value="DUF1559"/>
</dbReference>
<dbReference type="RefSeq" id="WP_076348330.1">
    <property type="nucleotide sequence ID" value="NZ_CP019082.1"/>
</dbReference>
<dbReference type="Proteomes" id="UP000186309">
    <property type="component" value="Chromosome"/>
</dbReference>
<accession>A0A1U7CTT4</accession>
<dbReference type="InterPro" id="IPR045584">
    <property type="entry name" value="Pilin-like"/>
</dbReference>
<evidence type="ECO:0000313" key="2">
    <source>
        <dbReference type="EMBL" id="APW62318.1"/>
    </source>
</evidence>
<dbReference type="KEGG" id="pbor:BSF38_03857"/>
<sequence length="341" mass="36019">MARRRASVRAAFTLIELLVVIAIIAVLIALLLPAVQSAREAARRIQCTNNLKQLGLAMSTYHDALGTFPPGARYVGWGTWYHYSLPFLEQGSVFNAFNFMGSNITTPQLGYLDVANSTATTIRLAAFQCPSDQATAPIGGVTAGNYAANYGNTGTGLFQITASSPYCCTSYNGVVFGGAPFAWIAVGTAPVQSFAGTYGVASITDGTSNTMLLAEVIQGQSNGSQFDLRGFIQYGSSSGFATYLAPNSKQPDLLNDATYCAYPYSNNPPCKFRTASPPAYPGDTTPGINGDTYAARSRHPGGVNSVYADGSVHYIKDSISLPTWRALSTTHGGEVISADAM</sequence>
<name>A0A1U7CTT4_9BACT</name>
<dbReference type="EMBL" id="CP019082">
    <property type="protein sequence ID" value="APW62318.1"/>
    <property type="molecule type" value="Genomic_DNA"/>
</dbReference>
<dbReference type="AlphaFoldDB" id="A0A1U7CTT4"/>
<reference evidence="3" key="1">
    <citation type="submission" date="2016-12" db="EMBL/GenBank/DDBJ databases">
        <title>Comparative genomics of four Isosphaeraceae planctomycetes: a common pool of plasmids and glycoside hydrolase genes.</title>
        <authorList>
            <person name="Ivanova A."/>
        </authorList>
    </citation>
    <scope>NUCLEOTIDE SEQUENCE [LARGE SCALE GENOMIC DNA]</scope>
    <source>
        <strain evidence="3">PX4</strain>
    </source>
</reference>
<proteinExistence type="predicted"/>
<dbReference type="STRING" id="1387353.BSF38_03857"/>
<dbReference type="SUPFAM" id="SSF54523">
    <property type="entry name" value="Pili subunits"/>
    <property type="match status" value="1"/>
</dbReference>
<dbReference type="InterPro" id="IPR012902">
    <property type="entry name" value="N_methyl_site"/>
</dbReference>
<dbReference type="InterPro" id="IPR027558">
    <property type="entry name" value="Pre_pil_HX9DG_C"/>
</dbReference>
<dbReference type="Pfam" id="PF07963">
    <property type="entry name" value="N_methyl"/>
    <property type="match status" value="1"/>
</dbReference>
<gene>
    <name evidence="2" type="ORF">BSF38_03857</name>
</gene>
<dbReference type="Pfam" id="PF07596">
    <property type="entry name" value="SBP_bac_10"/>
    <property type="match status" value="1"/>
</dbReference>
<keyword evidence="3" id="KW-1185">Reference proteome</keyword>
<dbReference type="OrthoDB" id="270727at2"/>